<dbReference type="AlphaFoldDB" id="A0A380TR38"/>
<feature type="transmembrane region" description="Helical" evidence="1">
    <location>
        <begin position="77"/>
        <end position="103"/>
    </location>
</feature>
<name>A0A380TR38_9PAST</name>
<sequence>MKKTMQKRWVRKITRSLFWLCCINAIIALPLAYLSLDFAYPNVHEYIEYGWCDATLTAEQCDKSITPWRIFFHSFCVIWLCFTSFGLVILSVISGIGFIVKFITTHYFSWKNQ</sequence>
<evidence type="ECO:0000256" key="1">
    <source>
        <dbReference type="SAM" id="Phobius"/>
    </source>
</evidence>
<keyword evidence="1" id="KW-0472">Membrane</keyword>
<keyword evidence="3" id="KW-1185">Reference proteome</keyword>
<proteinExistence type="predicted"/>
<feature type="transmembrane region" description="Helical" evidence="1">
    <location>
        <begin position="16"/>
        <end position="36"/>
    </location>
</feature>
<protein>
    <submittedName>
        <fullName evidence="2">Uncharacterized protein</fullName>
    </submittedName>
</protein>
<keyword evidence="1" id="KW-0812">Transmembrane</keyword>
<gene>
    <name evidence="2" type="ORF">NCTC10801_01252</name>
</gene>
<organism evidence="2 3">
    <name type="scientific">[Actinobacillus] rossii</name>
    <dbReference type="NCBI Taxonomy" id="123820"/>
    <lineage>
        <taxon>Bacteria</taxon>
        <taxon>Pseudomonadati</taxon>
        <taxon>Pseudomonadota</taxon>
        <taxon>Gammaproteobacteria</taxon>
        <taxon>Pasteurellales</taxon>
        <taxon>Pasteurellaceae</taxon>
    </lineage>
</organism>
<evidence type="ECO:0000313" key="2">
    <source>
        <dbReference type="EMBL" id="SUT90571.1"/>
    </source>
</evidence>
<dbReference type="Proteomes" id="UP000254649">
    <property type="component" value="Unassembled WGS sequence"/>
</dbReference>
<reference evidence="2 3" key="1">
    <citation type="submission" date="2018-06" db="EMBL/GenBank/DDBJ databases">
        <authorList>
            <consortium name="Pathogen Informatics"/>
            <person name="Doyle S."/>
        </authorList>
    </citation>
    <scope>NUCLEOTIDE SEQUENCE [LARGE SCALE GENOMIC DNA]</scope>
    <source>
        <strain evidence="2 3">NCTC10801</strain>
    </source>
</reference>
<evidence type="ECO:0000313" key="3">
    <source>
        <dbReference type="Proteomes" id="UP000254649"/>
    </source>
</evidence>
<accession>A0A380TR38</accession>
<keyword evidence="1" id="KW-1133">Transmembrane helix</keyword>
<dbReference type="EMBL" id="UFRQ01000003">
    <property type="protein sequence ID" value="SUT90571.1"/>
    <property type="molecule type" value="Genomic_DNA"/>
</dbReference>